<dbReference type="PANTHER" id="PTHR45138:SF9">
    <property type="entry name" value="DIGUANYLATE CYCLASE DGCM-RELATED"/>
    <property type="match status" value="1"/>
</dbReference>
<dbReference type="NCBIfam" id="TIGR00254">
    <property type="entry name" value="GGDEF"/>
    <property type="match status" value="1"/>
</dbReference>
<accession>A0ABX2JSD4</accession>
<dbReference type="PANTHER" id="PTHR45138">
    <property type="entry name" value="REGULATORY COMPONENTS OF SENSORY TRANSDUCTION SYSTEM"/>
    <property type="match status" value="1"/>
</dbReference>
<organism evidence="6 7">
    <name type="scientific">Sphingomonas hominis</name>
    <dbReference type="NCBI Taxonomy" id="2741495"/>
    <lineage>
        <taxon>Bacteria</taxon>
        <taxon>Pseudomonadati</taxon>
        <taxon>Pseudomonadota</taxon>
        <taxon>Alphaproteobacteria</taxon>
        <taxon>Sphingomonadales</taxon>
        <taxon>Sphingomonadaceae</taxon>
        <taxon>Sphingomonas</taxon>
    </lineage>
</organism>
<feature type="compositionally biased region" description="Pro residues" evidence="4">
    <location>
        <begin position="80"/>
        <end position="94"/>
    </location>
</feature>
<name>A0ABX2JSD4_9SPHN</name>
<dbReference type="InterPro" id="IPR043128">
    <property type="entry name" value="Rev_trsase/Diguanyl_cyclase"/>
</dbReference>
<evidence type="ECO:0000313" key="6">
    <source>
        <dbReference type="EMBL" id="NTS65967.1"/>
    </source>
</evidence>
<dbReference type="Proteomes" id="UP000621447">
    <property type="component" value="Unassembled WGS sequence"/>
</dbReference>
<evidence type="ECO:0000256" key="3">
    <source>
        <dbReference type="SAM" id="Coils"/>
    </source>
</evidence>
<dbReference type="Gene3D" id="3.30.70.270">
    <property type="match status" value="1"/>
</dbReference>
<proteinExistence type="predicted"/>
<dbReference type="PROSITE" id="PS50887">
    <property type="entry name" value="GGDEF"/>
    <property type="match status" value="1"/>
</dbReference>
<feature type="domain" description="GGDEF" evidence="5">
    <location>
        <begin position="215"/>
        <end position="347"/>
    </location>
</feature>
<dbReference type="InterPro" id="IPR029787">
    <property type="entry name" value="Nucleotide_cyclase"/>
</dbReference>
<evidence type="ECO:0000256" key="4">
    <source>
        <dbReference type="SAM" id="MobiDB-lite"/>
    </source>
</evidence>
<protein>
    <recommendedName>
        <fullName evidence="1">diguanylate cyclase</fullName>
        <ecNumber evidence="1">2.7.7.65</ecNumber>
    </recommendedName>
</protein>
<dbReference type="InterPro" id="IPR050469">
    <property type="entry name" value="Diguanylate_Cyclase"/>
</dbReference>
<keyword evidence="7" id="KW-1185">Reference proteome</keyword>
<feature type="region of interest" description="Disordered" evidence="4">
    <location>
        <begin position="74"/>
        <end position="99"/>
    </location>
</feature>
<comment type="caution">
    <text evidence="6">The sequence shown here is derived from an EMBL/GenBank/DDBJ whole genome shotgun (WGS) entry which is preliminary data.</text>
</comment>
<dbReference type="InterPro" id="IPR000160">
    <property type="entry name" value="GGDEF_dom"/>
</dbReference>
<sequence>MVARIMAFLGEHWLHPDPVNYALAYDVVCHPDCPRAREVARLTQDGVRLSGGDIVRLGGSARSAAPIALVTSPAQAGPVPSAPATPAAPAPVASPPDQRDDALAARALAQVAGFSDTLHAIHSETNHFGRDLAATAEAIRVGGADAGVERISHLTAAMIERVHQAESRLEQAKHETAELRAALEEARTSAQTDPLTELPNRRAFDDAFTALSPDTPVAVAICDIDFFKRVNDAFGHAVGDRVLKLVAQLLEREVGCTVARYGGEEFALLFESRNVGEVRSRIEAARDAIGARRLRDRDTDRPIGTINFSAGVALGQASDTLIPLMERADRALYAAKQAGRGRTMVAP</sequence>
<gene>
    <name evidence="6" type="ORF">HRV97_12440</name>
</gene>
<dbReference type="Pfam" id="PF00990">
    <property type="entry name" value="GGDEF"/>
    <property type="match status" value="1"/>
</dbReference>
<dbReference type="EC" id="2.7.7.65" evidence="1"/>
<reference evidence="6 7" key="1">
    <citation type="submission" date="2020-06" db="EMBL/GenBank/DDBJ databases">
        <title>Sphingomonas hominis sp. nov., a member of the Sphingomonas, isolated from the hair of a 22-year-old girl.</title>
        <authorList>
            <person name="Zhang D.-F."/>
            <person name="Cui X.-W."/>
        </authorList>
    </citation>
    <scope>NUCLEOTIDE SEQUENCE [LARGE SCALE GENOMIC DNA]</scope>
    <source>
        <strain evidence="6 7">HHU CXW</strain>
    </source>
</reference>
<keyword evidence="3" id="KW-0175">Coiled coil</keyword>
<dbReference type="SMART" id="SM00267">
    <property type="entry name" value="GGDEF"/>
    <property type="match status" value="1"/>
</dbReference>
<evidence type="ECO:0000256" key="1">
    <source>
        <dbReference type="ARBA" id="ARBA00012528"/>
    </source>
</evidence>
<evidence type="ECO:0000256" key="2">
    <source>
        <dbReference type="ARBA" id="ARBA00034247"/>
    </source>
</evidence>
<dbReference type="EMBL" id="JABULH010000005">
    <property type="protein sequence ID" value="NTS65967.1"/>
    <property type="molecule type" value="Genomic_DNA"/>
</dbReference>
<dbReference type="CDD" id="cd01949">
    <property type="entry name" value="GGDEF"/>
    <property type="match status" value="1"/>
</dbReference>
<feature type="coiled-coil region" evidence="3">
    <location>
        <begin position="155"/>
        <end position="189"/>
    </location>
</feature>
<evidence type="ECO:0000259" key="5">
    <source>
        <dbReference type="PROSITE" id="PS50887"/>
    </source>
</evidence>
<dbReference type="SUPFAM" id="SSF55073">
    <property type="entry name" value="Nucleotide cyclase"/>
    <property type="match status" value="1"/>
</dbReference>
<comment type="catalytic activity">
    <reaction evidence="2">
        <text>2 GTP = 3',3'-c-di-GMP + 2 diphosphate</text>
        <dbReference type="Rhea" id="RHEA:24898"/>
        <dbReference type="ChEBI" id="CHEBI:33019"/>
        <dbReference type="ChEBI" id="CHEBI:37565"/>
        <dbReference type="ChEBI" id="CHEBI:58805"/>
        <dbReference type="EC" id="2.7.7.65"/>
    </reaction>
</comment>
<evidence type="ECO:0000313" key="7">
    <source>
        <dbReference type="Proteomes" id="UP000621447"/>
    </source>
</evidence>